<dbReference type="EMBL" id="HACG01045713">
    <property type="protein sequence ID" value="CEK92578.1"/>
    <property type="molecule type" value="Transcribed_RNA"/>
</dbReference>
<dbReference type="AlphaFoldDB" id="A0A0B7BI03"/>
<feature type="chain" id="PRO_5007354080" description="Carboxylic ester hydrolase" evidence="3">
    <location>
        <begin position="19"/>
        <end position="575"/>
    </location>
</feature>
<dbReference type="InterPro" id="IPR002018">
    <property type="entry name" value="CarbesteraseB"/>
</dbReference>
<feature type="domain" description="Carboxylesterase type B" evidence="4">
    <location>
        <begin position="20"/>
        <end position="554"/>
    </location>
</feature>
<dbReference type="Gene3D" id="3.40.50.1820">
    <property type="entry name" value="alpha/beta hydrolase"/>
    <property type="match status" value="1"/>
</dbReference>
<feature type="signal peptide" evidence="3">
    <location>
        <begin position="1"/>
        <end position="18"/>
    </location>
</feature>
<keyword evidence="2 3" id="KW-0378">Hydrolase</keyword>
<evidence type="ECO:0000256" key="2">
    <source>
        <dbReference type="ARBA" id="ARBA00022801"/>
    </source>
</evidence>
<gene>
    <name evidence="5" type="primary">ORF188990</name>
    <name evidence="6" type="synonym">ORF188995</name>
</gene>
<dbReference type="PROSITE" id="PS00122">
    <property type="entry name" value="CARBOXYLESTERASE_B_1"/>
    <property type="match status" value="1"/>
</dbReference>
<dbReference type="InterPro" id="IPR019826">
    <property type="entry name" value="Carboxylesterase_B_AS"/>
</dbReference>
<evidence type="ECO:0000313" key="5">
    <source>
        <dbReference type="EMBL" id="CEK92578.1"/>
    </source>
</evidence>
<dbReference type="GO" id="GO:0016787">
    <property type="term" value="F:hydrolase activity"/>
    <property type="evidence" value="ECO:0007669"/>
    <property type="project" value="UniProtKB-KW"/>
</dbReference>
<organism evidence="5">
    <name type="scientific">Arion vulgaris</name>
    <dbReference type="NCBI Taxonomy" id="1028688"/>
    <lineage>
        <taxon>Eukaryota</taxon>
        <taxon>Metazoa</taxon>
        <taxon>Spiralia</taxon>
        <taxon>Lophotrochozoa</taxon>
        <taxon>Mollusca</taxon>
        <taxon>Gastropoda</taxon>
        <taxon>Heterobranchia</taxon>
        <taxon>Euthyneura</taxon>
        <taxon>Panpulmonata</taxon>
        <taxon>Eupulmonata</taxon>
        <taxon>Stylommatophora</taxon>
        <taxon>Helicina</taxon>
        <taxon>Arionoidea</taxon>
        <taxon>Arionidae</taxon>
        <taxon>Arion</taxon>
    </lineage>
</organism>
<reference evidence="5" key="1">
    <citation type="submission" date="2014-12" db="EMBL/GenBank/DDBJ databases">
        <title>Insight into the proteome of Arion vulgaris.</title>
        <authorList>
            <person name="Aradska J."/>
            <person name="Bulat T."/>
            <person name="Smidak R."/>
            <person name="Sarate P."/>
            <person name="Gangsoo J."/>
            <person name="Sialana F."/>
            <person name="Bilban M."/>
            <person name="Lubec G."/>
        </authorList>
    </citation>
    <scope>NUCLEOTIDE SEQUENCE</scope>
    <source>
        <tissue evidence="5">Skin</tissue>
    </source>
</reference>
<name>A0A0B7BI03_9EUPU</name>
<keyword evidence="3" id="KW-0732">Signal</keyword>
<dbReference type="SUPFAM" id="SSF53474">
    <property type="entry name" value="alpha/beta-Hydrolases"/>
    <property type="match status" value="1"/>
</dbReference>
<dbReference type="EMBL" id="HACG01045716">
    <property type="protein sequence ID" value="CEK92581.1"/>
    <property type="molecule type" value="Transcribed_RNA"/>
</dbReference>
<dbReference type="PANTHER" id="PTHR11559">
    <property type="entry name" value="CARBOXYLESTERASE"/>
    <property type="match status" value="1"/>
</dbReference>
<dbReference type="InterPro" id="IPR029058">
    <property type="entry name" value="AB_hydrolase_fold"/>
</dbReference>
<accession>A0A0B7BI03</accession>
<evidence type="ECO:0000259" key="4">
    <source>
        <dbReference type="Pfam" id="PF00135"/>
    </source>
</evidence>
<proteinExistence type="inferred from homology"/>
<evidence type="ECO:0000256" key="3">
    <source>
        <dbReference type="RuleBase" id="RU361235"/>
    </source>
</evidence>
<sequence>MVFLYTLLLLAVVSSAWASSPAIKATAGTFQGAVLTAKNGKLYNAFRGIPFAKPPVGDLRFRAPVAASHIDGVYDATDFKPYCIQINIIPNEFNLGQEDCLYLNVFTSRHADRDDGDLKKVFVFFHGGGNTNGFPNIFLPGTLVTQHDVIVVTVAYRIGYLGLLSTLSPGCEGNLHLKDQLLSLLWVKENIIYFGGDPDGVTIGGESAGAFDTSLLSIASNSRDLFTRAYCQSGTTGVKNSMLITNPRPEAIKLSRRLGCLKSDQIDPVTESEFDHMVNCLRRVPALSFSLNGSASDIPYLQPVLYGDLFPKDIGELFSDEEYLNSIKFLDRDYLIGLDHNEGDMFNLMHELVLAELPEEVRSTVTPQVLFYNFIQKFLEPMFGPVSQEVVQKVGGYYENSHEFNPTADFAADALFHISSLQFAAAATAGRSAKNSRVYLFRFVHLPEWMLKPYRGMLHGFDLAYLFDIELEIVLKILPLKVDVNKWNQQDELMRSKFITMIADFIKTGNPGRTLNSDLPSDWPGYDTDQKQYLELDLEPEVKTNLLPERFQLWSHQIPEWIKEFPLTKDPHQEL</sequence>
<comment type="similarity">
    <text evidence="1 3">Belongs to the type-B carboxylesterase/lipase family.</text>
</comment>
<protein>
    <recommendedName>
        <fullName evidence="3">Carboxylic ester hydrolase</fullName>
        <ecNumber evidence="3">3.1.1.-</ecNumber>
    </recommendedName>
</protein>
<dbReference type="ESTHER" id="9eupu-a0a0b7bi03">
    <property type="family name" value="Carb_B_Mollusca"/>
</dbReference>
<dbReference type="EC" id="3.1.1.-" evidence="3"/>
<evidence type="ECO:0000256" key="1">
    <source>
        <dbReference type="ARBA" id="ARBA00005964"/>
    </source>
</evidence>
<evidence type="ECO:0000313" key="6">
    <source>
        <dbReference type="EMBL" id="CEK92581.1"/>
    </source>
</evidence>
<dbReference type="Pfam" id="PF00135">
    <property type="entry name" value="COesterase"/>
    <property type="match status" value="1"/>
</dbReference>
<dbReference type="InterPro" id="IPR050309">
    <property type="entry name" value="Type-B_Carboxylest/Lipase"/>
</dbReference>